<evidence type="ECO:0000256" key="8">
    <source>
        <dbReference type="ARBA" id="ARBA00045736"/>
    </source>
</evidence>
<evidence type="ECO:0000313" key="11">
    <source>
        <dbReference type="EMBL" id="AND79468.1"/>
    </source>
</evidence>
<keyword evidence="7 9" id="KW-0472">Membrane</keyword>
<dbReference type="AlphaFoldDB" id="A0A172Q7N7"/>
<evidence type="ECO:0000256" key="7">
    <source>
        <dbReference type="ARBA" id="ARBA00023136"/>
    </source>
</evidence>
<keyword evidence="12" id="KW-1185">Reference proteome</keyword>
<dbReference type="STRING" id="1811193.A0O21_05215"/>
<evidence type="ECO:0000256" key="9">
    <source>
        <dbReference type="SAM" id="Phobius"/>
    </source>
</evidence>
<evidence type="ECO:0000259" key="10">
    <source>
        <dbReference type="Pfam" id="PF02706"/>
    </source>
</evidence>
<keyword evidence="4" id="KW-1003">Cell membrane</keyword>
<accession>A0A172Q7N7</accession>
<evidence type="ECO:0000256" key="5">
    <source>
        <dbReference type="ARBA" id="ARBA00022692"/>
    </source>
</evidence>
<dbReference type="PANTHER" id="PTHR32309">
    <property type="entry name" value="TYROSINE-PROTEIN KINASE"/>
    <property type="match status" value="1"/>
</dbReference>
<dbReference type="EMBL" id="CP014699">
    <property type="protein sequence ID" value="AND79468.1"/>
    <property type="molecule type" value="Genomic_DNA"/>
</dbReference>
<keyword evidence="5 9" id="KW-0812">Transmembrane</keyword>
<reference evidence="12" key="2">
    <citation type="submission" date="2016-03" db="EMBL/GenBank/DDBJ databases">
        <title>Streptococcus antelopensis sp. nov., isolated from the feces of the Tibetan antelope (Pantholops hodgsonii) in Hoh Xil National Nature Reserve, Qinghai, China.</title>
        <authorList>
            <person name="Bai X."/>
        </authorList>
    </citation>
    <scope>NUCLEOTIDE SEQUENCE [LARGE SCALE GENOMIC DNA]</scope>
    <source>
        <strain evidence="12">TA 26</strain>
    </source>
</reference>
<dbReference type="KEGG" id="spat:A0O21_05215"/>
<evidence type="ECO:0000256" key="3">
    <source>
        <dbReference type="ARBA" id="ARBA00020739"/>
    </source>
</evidence>
<evidence type="ECO:0000256" key="1">
    <source>
        <dbReference type="ARBA" id="ARBA00004651"/>
    </source>
</evidence>
<dbReference type="InterPro" id="IPR050445">
    <property type="entry name" value="Bact_polysacc_biosynth/exp"/>
</dbReference>
<dbReference type="OrthoDB" id="2360475at2"/>
<protein>
    <recommendedName>
        <fullName evidence="3">Capsular polysaccharide biosynthesis protein CpsC</fullName>
    </recommendedName>
</protein>
<name>A0A172Q7N7_9STRE</name>
<evidence type="ECO:0000256" key="4">
    <source>
        <dbReference type="ARBA" id="ARBA00022475"/>
    </source>
</evidence>
<comment type="subcellular location">
    <subcellularLocation>
        <location evidence="1">Cell membrane</location>
        <topology evidence="1">Multi-pass membrane protein</topology>
    </subcellularLocation>
</comment>
<dbReference type="GO" id="GO:0005886">
    <property type="term" value="C:plasma membrane"/>
    <property type="evidence" value="ECO:0007669"/>
    <property type="project" value="UniProtKB-SubCell"/>
</dbReference>
<evidence type="ECO:0000256" key="6">
    <source>
        <dbReference type="ARBA" id="ARBA00022989"/>
    </source>
</evidence>
<dbReference type="Proteomes" id="UP000077317">
    <property type="component" value="Chromosome"/>
</dbReference>
<evidence type="ECO:0000256" key="2">
    <source>
        <dbReference type="ARBA" id="ARBA00006683"/>
    </source>
</evidence>
<dbReference type="UniPathway" id="UPA00934"/>
<dbReference type="PANTHER" id="PTHR32309:SF31">
    <property type="entry name" value="CAPSULAR EXOPOLYSACCHARIDE FAMILY"/>
    <property type="match status" value="1"/>
</dbReference>
<dbReference type="InterPro" id="IPR003856">
    <property type="entry name" value="LPS_length_determ_N"/>
</dbReference>
<feature type="transmembrane region" description="Helical" evidence="9">
    <location>
        <begin position="25"/>
        <end position="46"/>
    </location>
</feature>
<evidence type="ECO:0000313" key="12">
    <source>
        <dbReference type="Proteomes" id="UP000077317"/>
    </source>
</evidence>
<comment type="similarity">
    <text evidence="2">Belongs to the CpsC/CapA family.</text>
</comment>
<organism evidence="11 12">
    <name type="scientific">Streptococcus pantholopis</name>
    <dbReference type="NCBI Taxonomy" id="1811193"/>
    <lineage>
        <taxon>Bacteria</taxon>
        <taxon>Bacillati</taxon>
        <taxon>Bacillota</taxon>
        <taxon>Bacilli</taxon>
        <taxon>Lactobacillales</taxon>
        <taxon>Streptococcaceae</taxon>
        <taxon>Streptococcus</taxon>
    </lineage>
</organism>
<comment type="function">
    <text evidence="8">Required for CpsD phosphorylation. Involved in the regulation of capsular polysaccharide biosynthesis. May be part of a complex that directs the coordinated polymerization and export to the cell surface of the capsular polysaccharide.</text>
</comment>
<reference evidence="11 12" key="1">
    <citation type="journal article" date="2016" name="Int. J. Syst. Evol. Microbiol.">
        <title>Streptococcuspantholopis sp. nov., isolated from faeces of the Tibetan antelope (Pantholops hodgsonii).</title>
        <authorList>
            <person name="Bai X."/>
            <person name="Xiong Y."/>
            <person name="Lu S."/>
            <person name="Jin D."/>
            <person name="Lai X."/>
            <person name="Yang J."/>
            <person name="Niu L."/>
            <person name="Hu S."/>
            <person name="Meng X."/>
            <person name="Pu J."/>
            <person name="Ye C."/>
            <person name="Xu J."/>
        </authorList>
    </citation>
    <scope>NUCLEOTIDE SEQUENCE [LARGE SCALE GENOMIC DNA]</scope>
    <source>
        <strain evidence="11 12">TA 26</strain>
    </source>
</reference>
<dbReference type="RefSeq" id="WP_067062344.1">
    <property type="nucleotide sequence ID" value="NZ_CP014699.1"/>
</dbReference>
<dbReference type="GO" id="GO:0045227">
    <property type="term" value="P:capsule polysaccharide biosynthetic process"/>
    <property type="evidence" value="ECO:0007669"/>
    <property type="project" value="UniProtKB-UniPathway"/>
</dbReference>
<keyword evidence="6 9" id="KW-1133">Transmembrane helix</keyword>
<feature type="domain" description="Polysaccharide chain length determinant N-terminal" evidence="10">
    <location>
        <begin position="10"/>
        <end position="96"/>
    </location>
</feature>
<feature type="transmembrane region" description="Helical" evidence="9">
    <location>
        <begin position="179"/>
        <end position="197"/>
    </location>
</feature>
<sequence>MDTNKNTGFEINVFYLLKKLWSRKFLITFVSLFCAALAFLGTLFLIEPTYTATTRFYIVNKSSESLTPDDLQAVGYLVNDYKEIIVSRDVLADAIEKGDSSLTPGELSGMVSVSVPTDTRVISISVEGHNAKETADLANAVRKAAAERIETVTKIEKVTVLEEAEKPARPSSPSVKRNLVLGFAGGAFLAVVGVLLFELLSDRVKGPEDIEEALGMPLLGVIPDTDKMS</sequence>
<gene>
    <name evidence="11" type="ORF">A0O21_05215</name>
</gene>
<dbReference type="Pfam" id="PF02706">
    <property type="entry name" value="Wzz"/>
    <property type="match status" value="1"/>
</dbReference>
<proteinExistence type="inferred from homology"/>